<dbReference type="Gene3D" id="3.30.420.40">
    <property type="match status" value="2"/>
</dbReference>
<dbReference type="SUPFAM" id="SSF53067">
    <property type="entry name" value="Actin-like ATPase domain"/>
    <property type="match status" value="1"/>
</dbReference>
<proteinExistence type="inferred from homology"/>
<dbReference type="Pfam" id="PF00480">
    <property type="entry name" value="ROK"/>
    <property type="match status" value="1"/>
</dbReference>
<name>A0ABS9SDN4_9BACT</name>
<gene>
    <name evidence="2" type="ORF">MKP09_00280</name>
</gene>
<dbReference type="EMBL" id="JAKWBL010000001">
    <property type="protein sequence ID" value="MCH5596470.1"/>
    <property type="molecule type" value="Genomic_DNA"/>
</dbReference>
<protein>
    <submittedName>
        <fullName evidence="2">ROK family protein</fullName>
    </submittedName>
</protein>
<dbReference type="CDD" id="cd23763">
    <property type="entry name" value="ASKHA_ATPase_ROK"/>
    <property type="match status" value="1"/>
</dbReference>
<dbReference type="InterPro" id="IPR000600">
    <property type="entry name" value="ROK"/>
</dbReference>
<organism evidence="2 3">
    <name type="scientific">Niabella ginsengisoli</name>
    <dbReference type="NCBI Taxonomy" id="522298"/>
    <lineage>
        <taxon>Bacteria</taxon>
        <taxon>Pseudomonadati</taxon>
        <taxon>Bacteroidota</taxon>
        <taxon>Chitinophagia</taxon>
        <taxon>Chitinophagales</taxon>
        <taxon>Chitinophagaceae</taxon>
        <taxon>Niabella</taxon>
    </lineage>
</organism>
<reference evidence="2 3" key="1">
    <citation type="submission" date="2022-02" db="EMBL/GenBank/DDBJ databases">
        <authorList>
            <person name="Min J."/>
        </authorList>
    </citation>
    <scope>NUCLEOTIDE SEQUENCE [LARGE SCALE GENOMIC DNA]</scope>
    <source>
        <strain evidence="2 3">GR10-1</strain>
    </source>
</reference>
<dbReference type="Proteomes" id="UP001202248">
    <property type="component" value="Unassembled WGS sequence"/>
</dbReference>
<sequence length="254" mass="28191">MMNKNIGLGIDVGGSHITAALVDLDQYYILKDSRFRGAVNSKGSVNEISEAWLDVINRSLNCCTDAVTRIGIAMPGPFDYENGISLIKDNNKYEALYGINIKTLLSEALSIAPEQITFSNDAACFLKGEIVSDDTCKYERVVGLTLGTGLGSARFKDNLAEDANRWCMPFLEGIAEDYISTRWFLQRYFERCGEMVKDVKALVEQYTSNKLIAEIFDEFAKNLALFVQTCVKEDGAETVIIGGNIANANKLFYH</sequence>
<dbReference type="PANTHER" id="PTHR18964">
    <property type="entry name" value="ROK (REPRESSOR, ORF, KINASE) FAMILY"/>
    <property type="match status" value="1"/>
</dbReference>
<dbReference type="PANTHER" id="PTHR18964:SF149">
    <property type="entry name" value="BIFUNCTIONAL UDP-N-ACETYLGLUCOSAMINE 2-EPIMERASE_N-ACETYLMANNOSAMINE KINASE"/>
    <property type="match status" value="1"/>
</dbReference>
<evidence type="ECO:0000313" key="2">
    <source>
        <dbReference type="EMBL" id="MCH5596470.1"/>
    </source>
</evidence>
<evidence type="ECO:0000313" key="3">
    <source>
        <dbReference type="Proteomes" id="UP001202248"/>
    </source>
</evidence>
<keyword evidence="3" id="KW-1185">Reference proteome</keyword>
<evidence type="ECO:0000256" key="1">
    <source>
        <dbReference type="ARBA" id="ARBA00006479"/>
    </source>
</evidence>
<comment type="caution">
    <text evidence="2">The sequence shown here is derived from an EMBL/GenBank/DDBJ whole genome shotgun (WGS) entry which is preliminary data.</text>
</comment>
<dbReference type="RefSeq" id="WP_240825319.1">
    <property type="nucleotide sequence ID" value="NZ_JAKWBL010000001.1"/>
</dbReference>
<accession>A0ABS9SDN4</accession>
<dbReference type="InterPro" id="IPR043129">
    <property type="entry name" value="ATPase_NBD"/>
</dbReference>
<comment type="similarity">
    <text evidence="1">Belongs to the ROK (NagC/XylR) family.</text>
</comment>